<dbReference type="SUPFAM" id="SSF81301">
    <property type="entry name" value="Nucleotidyltransferase"/>
    <property type="match status" value="1"/>
</dbReference>
<keyword evidence="3" id="KW-1185">Reference proteome</keyword>
<dbReference type="PANTHER" id="PTHR12271">
    <property type="entry name" value="POLY A POLYMERASE CID PAP -RELATED"/>
    <property type="match status" value="1"/>
</dbReference>
<proteinExistence type="predicted"/>
<dbReference type="PANTHER" id="PTHR12271:SF133">
    <property type="entry name" value="POLY(A) RNA POLYMERASE, MITOCHONDRIAL"/>
    <property type="match status" value="1"/>
</dbReference>
<reference evidence="2" key="1">
    <citation type="journal article" date="2023" name="Insect Mol. Biol.">
        <title>Genome sequencing provides insights into the evolution of gene families encoding plant cell wall-degrading enzymes in longhorned beetles.</title>
        <authorList>
            <person name="Shin N.R."/>
            <person name="Okamura Y."/>
            <person name="Kirsch R."/>
            <person name="Pauchet Y."/>
        </authorList>
    </citation>
    <scope>NUCLEOTIDE SEQUENCE</scope>
    <source>
        <strain evidence="2">MMC_N1</strain>
    </source>
</reference>
<dbReference type="InterPro" id="IPR043519">
    <property type="entry name" value="NT_sf"/>
</dbReference>
<protein>
    <recommendedName>
        <fullName evidence="1">Poly(A) RNA polymerase mitochondrial-like central palm domain-containing protein</fullName>
    </recommendedName>
</protein>
<sequence length="325" mass="36864">MSLATRGGPVKFFCEDAAGLCGEKPNLQNYKFIPFLERINLRRTEARRSLLVQVQSAQSFKELHTYCNSLGTVKYMFHYTVGMEPLHFIIVEFANESDVSNILSASSFIEENTTIPTQSQFLWFRASNRKLAKLKQSKSAILSAENGTRLFNEEEINSALNSCKNVSEQMQELYNMTKLNDTGTRLRYLTARQIENAVYGMFPYASAYPFGSSVNGFGKMDCDLDLVLRLVDKKINKDSRLIFHCKAPSGSERTVSQRHMESVGDLIHFFLPGCTNVRRILQARVPIIKYHQQLTDIECDLSMSNMSGVHMSDFFVHNGRMGSPS</sequence>
<evidence type="ECO:0000259" key="1">
    <source>
        <dbReference type="Pfam" id="PF22600"/>
    </source>
</evidence>
<feature type="domain" description="Poly(A) RNA polymerase mitochondrial-like central palm" evidence="1">
    <location>
        <begin position="167"/>
        <end position="313"/>
    </location>
</feature>
<dbReference type="Pfam" id="PF22600">
    <property type="entry name" value="MTPAP-like_central"/>
    <property type="match status" value="1"/>
</dbReference>
<dbReference type="Proteomes" id="UP001162164">
    <property type="component" value="Unassembled WGS sequence"/>
</dbReference>
<name>A0ABQ9JFI4_9CUCU</name>
<dbReference type="CDD" id="cd05402">
    <property type="entry name" value="NT_PAP_TUTase"/>
    <property type="match status" value="1"/>
</dbReference>
<accession>A0ABQ9JFI4</accession>
<organism evidence="2 3">
    <name type="scientific">Molorchus minor</name>
    <dbReference type="NCBI Taxonomy" id="1323400"/>
    <lineage>
        <taxon>Eukaryota</taxon>
        <taxon>Metazoa</taxon>
        <taxon>Ecdysozoa</taxon>
        <taxon>Arthropoda</taxon>
        <taxon>Hexapoda</taxon>
        <taxon>Insecta</taxon>
        <taxon>Pterygota</taxon>
        <taxon>Neoptera</taxon>
        <taxon>Endopterygota</taxon>
        <taxon>Coleoptera</taxon>
        <taxon>Polyphaga</taxon>
        <taxon>Cucujiformia</taxon>
        <taxon>Chrysomeloidea</taxon>
        <taxon>Cerambycidae</taxon>
        <taxon>Lamiinae</taxon>
        <taxon>Monochamini</taxon>
        <taxon>Molorchus</taxon>
    </lineage>
</organism>
<evidence type="ECO:0000313" key="3">
    <source>
        <dbReference type="Proteomes" id="UP001162164"/>
    </source>
</evidence>
<comment type="caution">
    <text evidence="2">The sequence shown here is derived from an EMBL/GenBank/DDBJ whole genome shotgun (WGS) entry which is preliminary data.</text>
</comment>
<evidence type="ECO:0000313" key="2">
    <source>
        <dbReference type="EMBL" id="KAJ8976310.1"/>
    </source>
</evidence>
<dbReference type="EMBL" id="JAPWTJ010000697">
    <property type="protein sequence ID" value="KAJ8976310.1"/>
    <property type="molecule type" value="Genomic_DNA"/>
</dbReference>
<dbReference type="InterPro" id="IPR054708">
    <property type="entry name" value="MTPAP-like_central"/>
</dbReference>
<gene>
    <name evidence="2" type="ORF">NQ317_010264</name>
</gene>
<dbReference type="Gene3D" id="3.30.460.10">
    <property type="entry name" value="Beta Polymerase, domain 2"/>
    <property type="match status" value="1"/>
</dbReference>